<keyword evidence="7 11" id="KW-1133">Transmembrane helix</keyword>
<evidence type="ECO:0000256" key="3">
    <source>
        <dbReference type="ARBA" id="ARBA00022538"/>
    </source>
</evidence>
<dbReference type="GO" id="GO:0045211">
    <property type="term" value="C:postsynaptic membrane"/>
    <property type="evidence" value="ECO:0007669"/>
    <property type="project" value="TreeGrafter"/>
</dbReference>
<dbReference type="PANTHER" id="PTHR10027">
    <property type="entry name" value="CALCIUM-ACTIVATED POTASSIUM CHANNEL ALPHA CHAIN"/>
    <property type="match status" value="1"/>
</dbReference>
<evidence type="ECO:0000313" key="13">
    <source>
        <dbReference type="Proteomes" id="UP000887565"/>
    </source>
</evidence>
<proteinExistence type="predicted"/>
<sequence length="281" mass="31629">MAEYSTKSGVSGHSGSCTTNTICMVNSSLFYPMTDEDRKCLMDRQYWCFLLSSLVTLCVCMSLVVIWRAVVYVCCQLNSVTPGKGPKSDGNLNNYAFTNGKEVDGQAAVAPQEQQYQFGDSDEMTHIGWVTEAKDWAGELISGQTPTGRILVVLVFVLSIASLVIYFYDASHAGFQVETCHKWTESTSQQIDLAFNIFFLIYFFIRFIAAPDKVWFLLEVYSFIDYLTIPPSFVAIYLKRNWLGKKLANLCRVSQKKATNTDLYSFQTGEAFLMRFPAVDG</sequence>
<dbReference type="WBParaSite" id="nRc.2.0.1.t01904-RA">
    <property type="protein sequence ID" value="nRc.2.0.1.t01904-RA"/>
    <property type="gene ID" value="nRc.2.0.1.g01904"/>
</dbReference>
<name>A0A915HJT1_ROMCU</name>
<keyword evidence="13" id="KW-1185">Reference proteome</keyword>
<evidence type="ECO:0000259" key="12">
    <source>
        <dbReference type="Pfam" id="PF00520"/>
    </source>
</evidence>
<dbReference type="AlphaFoldDB" id="A0A915HJT1"/>
<reference evidence="14" key="1">
    <citation type="submission" date="2022-11" db="UniProtKB">
        <authorList>
            <consortium name="WormBaseParasite"/>
        </authorList>
    </citation>
    <scope>IDENTIFICATION</scope>
</reference>
<feature type="transmembrane region" description="Helical" evidence="11">
    <location>
        <begin position="191"/>
        <end position="209"/>
    </location>
</feature>
<feature type="domain" description="Ion transport" evidence="12">
    <location>
        <begin position="151"/>
        <end position="241"/>
    </location>
</feature>
<organism evidence="13 14">
    <name type="scientific">Romanomermis culicivorax</name>
    <name type="common">Nematode worm</name>
    <dbReference type="NCBI Taxonomy" id="13658"/>
    <lineage>
        <taxon>Eukaryota</taxon>
        <taxon>Metazoa</taxon>
        <taxon>Ecdysozoa</taxon>
        <taxon>Nematoda</taxon>
        <taxon>Enoplea</taxon>
        <taxon>Dorylaimia</taxon>
        <taxon>Mermithida</taxon>
        <taxon>Mermithoidea</taxon>
        <taxon>Mermithidae</taxon>
        <taxon>Romanomermis</taxon>
    </lineage>
</organism>
<evidence type="ECO:0000256" key="8">
    <source>
        <dbReference type="ARBA" id="ARBA00023065"/>
    </source>
</evidence>
<evidence type="ECO:0000256" key="5">
    <source>
        <dbReference type="ARBA" id="ARBA00022826"/>
    </source>
</evidence>
<keyword evidence="5" id="KW-0631">Potassium channel</keyword>
<evidence type="ECO:0000313" key="14">
    <source>
        <dbReference type="WBParaSite" id="nRc.2.0.1.t01904-RA"/>
    </source>
</evidence>
<protein>
    <recommendedName>
        <fullName evidence="12">Ion transport domain-containing protein</fullName>
    </recommendedName>
</protein>
<feature type="transmembrane region" description="Helical" evidence="11">
    <location>
        <begin position="215"/>
        <end position="238"/>
    </location>
</feature>
<keyword evidence="2" id="KW-0813">Transport</keyword>
<keyword evidence="8" id="KW-0406">Ion transport</keyword>
<evidence type="ECO:0000256" key="9">
    <source>
        <dbReference type="ARBA" id="ARBA00023136"/>
    </source>
</evidence>
<evidence type="ECO:0000256" key="2">
    <source>
        <dbReference type="ARBA" id="ARBA00022448"/>
    </source>
</evidence>
<evidence type="ECO:0000256" key="4">
    <source>
        <dbReference type="ARBA" id="ARBA00022692"/>
    </source>
</evidence>
<feature type="transmembrane region" description="Helical" evidence="11">
    <location>
        <begin position="46"/>
        <end position="70"/>
    </location>
</feature>
<evidence type="ECO:0000256" key="7">
    <source>
        <dbReference type="ARBA" id="ARBA00022989"/>
    </source>
</evidence>
<dbReference type="Proteomes" id="UP000887565">
    <property type="component" value="Unplaced"/>
</dbReference>
<evidence type="ECO:0000256" key="10">
    <source>
        <dbReference type="ARBA" id="ARBA00023303"/>
    </source>
</evidence>
<keyword evidence="10" id="KW-0407">Ion channel</keyword>
<dbReference type="Pfam" id="PF00520">
    <property type="entry name" value="Ion_trans"/>
    <property type="match status" value="1"/>
</dbReference>
<accession>A0A915HJT1</accession>
<dbReference type="InterPro" id="IPR005821">
    <property type="entry name" value="Ion_trans_dom"/>
</dbReference>
<dbReference type="SUPFAM" id="SSF81324">
    <property type="entry name" value="Voltage-gated potassium channels"/>
    <property type="match status" value="1"/>
</dbReference>
<keyword evidence="6" id="KW-0630">Potassium</keyword>
<dbReference type="InterPro" id="IPR047871">
    <property type="entry name" value="K_chnl_Slo-like"/>
</dbReference>
<dbReference type="GO" id="GO:0060072">
    <property type="term" value="F:large conductance calcium-activated potassium channel activity"/>
    <property type="evidence" value="ECO:0007669"/>
    <property type="project" value="TreeGrafter"/>
</dbReference>
<keyword evidence="3" id="KW-0633">Potassium transport</keyword>
<feature type="transmembrane region" description="Helical" evidence="11">
    <location>
        <begin position="150"/>
        <end position="170"/>
    </location>
</feature>
<evidence type="ECO:0000256" key="11">
    <source>
        <dbReference type="SAM" id="Phobius"/>
    </source>
</evidence>
<dbReference type="PANTHER" id="PTHR10027:SF33">
    <property type="entry name" value="CALCIUM-ACTIVATED POTASSIUM CHANNEL SUBUNIT ALPHA-1-RELATED"/>
    <property type="match status" value="1"/>
</dbReference>
<dbReference type="InterPro" id="IPR027359">
    <property type="entry name" value="Volt_channel_dom_sf"/>
</dbReference>
<evidence type="ECO:0000256" key="1">
    <source>
        <dbReference type="ARBA" id="ARBA00004141"/>
    </source>
</evidence>
<dbReference type="Gene3D" id="1.20.120.350">
    <property type="entry name" value="Voltage-gated potassium channels. Chain C"/>
    <property type="match status" value="1"/>
</dbReference>
<keyword evidence="4 11" id="KW-0812">Transmembrane</keyword>
<comment type="subcellular location">
    <subcellularLocation>
        <location evidence="1">Membrane</location>
        <topology evidence="1">Multi-pass membrane protein</topology>
    </subcellularLocation>
</comment>
<keyword evidence="9 11" id="KW-0472">Membrane</keyword>
<evidence type="ECO:0000256" key="6">
    <source>
        <dbReference type="ARBA" id="ARBA00022958"/>
    </source>
</evidence>